<dbReference type="SUPFAM" id="SSF48452">
    <property type="entry name" value="TPR-like"/>
    <property type="match status" value="1"/>
</dbReference>
<sequence length="351" mass="38708">MTATPRASLGSVPNMPTPDPQDMSAVTGEGEDELLSRVMRLSLGRGVEYVLRNYPDDTVEFLLETARDLISKGQCERAMAVYEAVIAAPPSEADAQDAMVERIDLLLEQGDTAAADEAIGELSKRGPMEMPAVLLAESLEARERLEDALTWFNSACRRGLRQVPEDAVRNLLDLGALRGRARVRSALGLAEDEFDVAVWTQYGESRMGGRERLVESAAGQEALPQGTISACFTRSSFDRARREGLLYGEEAERAGDDPDAYYLAAERAVRRLAEEHPDVKVYFAVHSVEDLVAYAAENGRDHAAPETRNAFVETLREDDPRIIAWPPRRNEACWCGAGRKYKKCCGSPSKR</sequence>
<evidence type="ECO:0000256" key="1">
    <source>
        <dbReference type="SAM" id="MobiDB-lite"/>
    </source>
</evidence>
<dbReference type="Pfam" id="PF13432">
    <property type="entry name" value="TPR_16"/>
    <property type="match status" value="1"/>
</dbReference>
<dbReference type="SUPFAM" id="SSF103642">
    <property type="entry name" value="Sec-C motif"/>
    <property type="match status" value="1"/>
</dbReference>
<evidence type="ECO:0000313" key="3">
    <source>
        <dbReference type="Proteomes" id="UP000215005"/>
    </source>
</evidence>
<dbReference type="Pfam" id="PF02810">
    <property type="entry name" value="SEC-C"/>
    <property type="match status" value="1"/>
</dbReference>
<dbReference type="KEGG" id="ngv:CDO52_07170"/>
<evidence type="ECO:0008006" key="4">
    <source>
        <dbReference type="Google" id="ProtNLM"/>
    </source>
</evidence>
<dbReference type="InterPro" id="IPR004027">
    <property type="entry name" value="SEC_C_motif"/>
</dbReference>
<organism evidence="2 3">
    <name type="scientific">Nocardiopsis gilva YIM 90087</name>
    <dbReference type="NCBI Taxonomy" id="1235441"/>
    <lineage>
        <taxon>Bacteria</taxon>
        <taxon>Bacillati</taxon>
        <taxon>Actinomycetota</taxon>
        <taxon>Actinomycetes</taxon>
        <taxon>Streptosporangiales</taxon>
        <taxon>Nocardiopsidaceae</taxon>
        <taxon>Nocardiopsis</taxon>
    </lineage>
</organism>
<dbReference type="Gene3D" id="3.10.450.50">
    <property type="match status" value="1"/>
</dbReference>
<dbReference type="EMBL" id="CP022753">
    <property type="protein sequence ID" value="ASU82596.1"/>
    <property type="molecule type" value="Genomic_DNA"/>
</dbReference>
<dbReference type="AlphaFoldDB" id="A0A223S384"/>
<dbReference type="InterPro" id="IPR011990">
    <property type="entry name" value="TPR-like_helical_dom_sf"/>
</dbReference>
<proteinExistence type="predicted"/>
<protein>
    <recommendedName>
        <fullName evidence="4">SEC-C motif-containing protein</fullName>
    </recommendedName>
</protein>
<keyword evidence="3" id="KW-1185">Reference proteome</keyword>
<dbReference type="Proteomes" id="UP000215005">
    <property type="component" value="Chromosome"/>
</dbReference>
<accession>A0A223S384</accession>
<name>A0A223S384_9ACTN</name>
<gene>
    <name evidence="2" type="ORF">CDO52_07170</name>
</gene>
<feature type="region of interest" description="Disordered" evidence="1">
    <location>
        <begin position="1"/>
        <end position="27"/>
    </location>
</feature>
<reference evidence="2 3" key="1">
    <citation type="submission" date="2017-08" db="EMBL/GenBank/DDBJ databases">
        <title>The complete genome sequence of Nocardiopsis gilva YIM 90087.</title>
        <authorList>
            <person name="Yin M."/>
            <person name="Tang S."/>
        </authorList>
    </citation>
    <scope>NUCLEOTIDE SEQUENCE [LARGE SCALE GENOMIC DNA]</scope>
    <source>
        <strain evidence="2 3">YIM 90087</strain>
    </source>
</reference>
<evidence type="ECO:0000313" key="2">
    <source>
        <dbReference type="EMBL" id="ASU82596.1"/>
    </source>
</evidence>
<dbReference type="Gene3D" id="1.25.40.10">
    <property type="entry name" value="Tetratricopeptide repeat domain"/>
    <property type="match status" value="1"/>
</dbReference>